<dbReference type="Gene3D" id="4.10.410.60">
    <property type="match status" value="1"/>
</dbReference>
<keyword evidence="3 5" id="KW-0687">Ribonucleoprotein</keyword>
<evidence type="ECO:0000256" key="4">
    <source>
        <dbReference type="ARBA" id="ARBA00071664"/>
    </source>
</evidence>
<dbReference type="EMBL" id="CAAHFH010000001">
    <property type="protein sequence ID" value="VGO19967.1"/>
    <property type="molecule type" value="Genomic_DNA"/>
</dbReference>
<evidence type="ECO:0000256" key="1">
    <source>
        <dbReference type="ARBA" id="ARBA00006598"/>
    </source>
</evidence>
<feature type="region of interest" description="Disordered" evidence="7">
    <location>
        <begin position="1"/>
        <end position="62"/>
    </location>
</feature>
<dbReference type="RefSeq" id="WP_136061424.1">
    <property type="nucleotide sequence ID" value="NZ_CAAHFH010000001.1"/>
</dbReference>
<dbReference type="AlphaFoldDB" id="A0A6C2UKM7"/>
<dbReference type="InterPro" id="IPR021137">
    <property type="entry name" value="Ribosomal_bL35-like"/>
</dbReference>
<dbReference type="GO" id="GO:0022625">
    <property type="term" value="C:cytosolic large ribosomal subunit"/>
    <property type="evidence" value="ECO:0007669"/>
    <property type="project" value="TreeGrafter"/>
</dbReference>
<dbReference type="Proteomes" id="UP000346198">
    <property type="component" value="Unassembled WGS sequence"/>
</dbReference>
<keyword evidence="9" id="KW-1185">Reference proteome</keyword>
<evidence type="ECO:0000256" key="7">
    <source>
        <dbReference type="SAM" id="MobiDB-lite"/>
    </source>
</evidence>
<evidence type="ECO:0000256" key="3">
    <source>
        <dbReference type="ARBA" id="ARBA00023274"/>
    </source>
</evidence>
<dbReference type="PANTHER" id="PTHR33343:SF1">
    <property type="entry name" value="LARGE RIBOSOMAL SUBUNIT PROTEIN BL35M"/>
    <property type="match status" value="1"/>
</dbReference>
<proteinExistence type="inferred from homology"/>
<evidence type="ECO:0000313" key="9">
    <source>
        <dbReference type="Proteomes" id="UP000346198"/>
    </source>
</evidence>
<dbReference type="GO" id="GO:0006412">
    <property type="term" value="P:translation"/>
    <property type="evidence" value="ECO:0007669"/>
    <property type="project" value="UniProtKB-UniRule"/>
</dbReference>
<dbReference type="InterPro" id="IPR037229">
    <property type="entry name" value="Ribosomal_bL35_sf"/>
</dbReference>
<sequence>MPKMKTKKCAAKRFSKTGTGKLKRNHMGGSHILSNKNRKHKRKLRSSDIVDKSDMKRITPYI</sequence>
<accession>A0A6C2UKM7</accession>
<reference evidence="8 9" key="1">
    <citation type="submission" date="2019-04" db="EMBL/GenBank/DDBJ databases">
        <authorList>
            <person name="Van Vliet M D."/>
        </authorList>
    </citation>
    <scope>NUCLEOTIDE SEQUENCE [LARGE SCALE GENOMIC DNA]</scope>
    <source>
        <strain evidence="8 9">F21</strain>
    </source>
</reference>
<dbReference type="FunFam" id="4.10.410.60:FF:000001">
    <property type="entry name" value="50S ribosomal protein L35"/>
    <property type="match status" value="1"/>
</dbReference>
<dbReference type="GO" id="GO:0003735">
    <property type="term" value="F:structural constituent of ribosome"/>
    <property type="evidence" value="ECO:0007669"/>
    <property type="project" value="InterPro"/>
</dbReference>
<dbReference type="HAMAP" id="MF_00514">
    <property type="entry name" value="Ribosomal_bL35"/>
    <property type="match status" value="1"/>
</dbReference>
<gene>
    <name evidence="5 8" type="primary">rpmI</name>
    <name evidence="8" type="ORF">SCARR_02027</name>
</gene>
<comment type="similarity">
    <text evidence="1 5 6">Belongs to the bacterial ribosomal protein bL35 family.</text>
</comment>
<dbReference type="Pfam" id="PF01632">
    <property type="entry name" value="Ribosomal_L35p"/>
    <property type="match status" value="1"/>
</dbReference>
<organism evidence="8 9">
    <name type="scientific">Pontiella sulfatireligans</name>
    <dbReference type="NCBI Taxonomy" id="2750658"/>
    <lineage>
        <taxon>Bacteria</taxon>
        <taxon>Pseudomonadati</taxon>
        <taxon>Kiritimatiellota</taxon>
        <taxon>Kiritimatiellia</taxon>
        <taxon>Kiritimatiellales</taxon>
        <taxon>Pontiellaceae</taxon>
        <taxon>Pontiella</taxon>
    </lineage>
</organism>
<protein>
    <recommendedName>
        <fullName evidence="4 5">Large ribosomal subunit protein bL35</fullName>
    </recommendedName>
</protein>
<evidence type="ECO:0000256" key="6">
    <source>
        <dbReference type="RuleBase" id="RU000568"/>
    </source>
</evidence>
<name>A0A6C2UKM7_9BACT</name>
<dbReference type="PANTHER" id="PTHR33343">
    <property type="entry name" value="54S RIBOSOMAL PROTEIN BL35M"/>
    <property type="match status" value="1"/>
</dbReference>
<dbReference type="PRINTS" id="PR00064">
    <property type="entry name" value="RIBOSOMALL35"/>
</dbReference>
<dbReference type="InterPro" id="IPR001706">
    <property type="entry name" value="Ribosomal_bL35"/>
</dbReference>
<feature type="compositionally biased region" description="Basic residues" evidence="7">
    <location>
        <begin position="1"/>
        <end position="26"/>
    </location>
</feature>
<keyword evidence="2 5" id="KW-0689">Ribosomal protein</keyword>
<evidence type="ECO:0000313" key="8">
    <source>
        <dbReference type="EMBL" id="VGO19967.1"/>
    </source>
</evidence>
<dbReference type="NCBIfam" id="TIGR00001">
    <property type="entry name" value="rpmI_bact"/>
    <property type="match status" value="1"/>
</dbReference>
<dbReference type="SUPFAM" id="SSF143034">
    <property type="entry name" value="L35p-like"/>
    <property type="match status" value="1"/>
</dbReference>
<evidence type="ECO:0000256" key="2">
    <source>
        <dbReference type="ARBA" id="ARBA00022980"/>
    </source>
</evidence>
<feature type="compositionally biased region" description="Basic and acidic residues" evidence="7">
    <location>
        <begin position="45"/>
        <end position="62"/>
    </location>
</feature>
<evidence type="ECO:0000256" key="5">
    <source>
        <dbReference type="HAMAP-Rule" id="MF_00514"/>
    </source>
</evidence>